<dbReference type="AlphaFoldDB" id="A0A4R0HT60"/>
<dbReference type="Pfam" id="PF14435">
    <property type="entry name" value="SUKH-4"/>
    <property type="match status" value="1"/>
</dbReference>
<evidence type="ECO:0008006" key="4">
    <source>
        <dbReference type="Google" id="ProtNLM"/>
    </source>
</evidence>
<proteinExistence type="predicted"/>
<protein>
    <recommendedName>
        <fullName evidence="4">SUKH-4 immunity protein of toxin-antitoxin system</fullName>
    </recommendedName>
</protein>
<feature type="compositionally biased region" description="Basic and acidic residues" evidence="1">
    <location>
        <begin position="51"/>
        <end position="62"/>
    </location>
</feature>
<dbReference type="Proteomes" id="UP000292346">
    <property type="component" value="Unassembled WGS sequence"/>
</dbReference>
<dbReference type="EMBL" id="SJJZ01000001">
    <property type="protein sequence ID" value="TCC11039.1"/>
    <property type="molecule type" value="Genomic_DNA"/>
</dbReference>
<sequence>MDPSARAMYPSRLVAMNAAAWKLTTTIFHDRSTRRPPDRRLRTEGPPMTSDGEKMSPSRREPMANQQQLVDLFGAGNITSLDAEDRELFASAGIVADELFDVGLPDKLSGFFVLEPAAEPEAFDGVRATLDGDEVTLVTLGAPHPDSGLRYYLNPVDGHVLLAQLDGGRPRLEVVNSTLGAFVDYLYRIGRFKAFRRDANEALQADYKDLLIAYLTARDPQAYAQPDNWWPLAVDNL</sequence>
<feature type="compositionally biased region" description="Basic and acidic residues" evidence="1">
    <location>
        <begin position="29"/>
        <end position="43"/>
    </location>
</feature>
<evidence type="ECO:0000256" key="1">
    <source>
        <dbReference type="SAM" id="MobiDB-lite"/>
    </source>
</evidence>
<dbReference type="OrthoDB" id="4217933at2"/>
<name>A0A4R0HT60_9ACTN</name>
<keyword evidence="3" id="KW-1185">Reference proteome</keyword>
<feature type="region of interest" description="Disordered" evidence="1">
    <location>
        <begin position="29"/>
        <end position="63"/>
    </location>
</feature>
<organism evidence="2 3">
    <name type="scientific">Kribbella soli</name>
    <dbReference type="NCBI Taxonomy" id="1124743"/>
    <lineage>
        <taxon>Bacteria</taxon>
        <taxon>Bacillati</taxon>
        <taxon>Actinomycetota</taxon>
        <taxon>Actinomycetes</taxon>
        <taxon>Propionibacteriales</taxon>
        <taxon>Kribbellaceae</taxon>
        <taxon>Kribbella</taxon>
    </lineage>
</organism>
<reference evidence="2 3" key="1">
    <citation type="submission" date="2019-02" db="EMBL/GenBank/DDBJ databases">
        <title>Kribbella capetownensis sp. nov. and Kribbella speibonae sp. nov., isolated from soil.</title>
        <authorList>
            <person name="Curtis S.M."/>
            <person name="Norton I."/>
            <person name="Everest G.J."/>
            <person name="Meyers P.R."/>
        </authorList>
    </citation>
    <scope>NUCLEOTIDE SEQUENCE [LARGE SCALE GENOMIC DNA]</scope>
    <source>
        <strain evidence="2 3">KCTC 29219</strain>
    </source>
</reference>
<dbReference type="InterPro" id="IPR025851">
    <property type="entry name" value="SUKH-4"/>
</dbReference>
<comment type="caution">
    <text evidence="2">The sequence shown here is derived from an EMBL/GenBank/DDBJ whole genome shotgun (WGS) entry which is preliminary data.</text>
</comment>
<accession>A0A4R0HT60</accession>
<evidence type="ECO:0000313" key="2">
    <source>
        <dbReference type="EMBL" id="TCC11039.1"/>
    </source>
</evidence>
<evidence type="ECO:0000313" key="3">
    <source>
        <dbReference type="Proteomes" id="UP000292346"/>
    </source>
</evidence>
<gene>
    <name evidence="2" type="ORF">E0H45_07040</name>
</gene>